<evidence type="ECO:0000256" key="14">
    <source>
        <dbReference type="SAM" id="Phobius"/>
    </source>
</evidence>
<evidence type="ECO:0000313" key="16">
    <source>
        <dbReference type="Proteomes" id="UP000318405"/>
    </source>
</evidence>
<evidence type="ECO:0000256" key="11">
    <source>
        <dbReference type="ARBA" id="ARBA00023136"/>
    </source>
</evidence>
<dbReference type="RefSeq" id="WP_143948622.1">
    <property type="nucleotide sequence ID" value="NZ_BAABMB010000006.1"/>
</dbReference>
<feature type="transmembrane region" description="Helical" evidence="14">
    <location>
        <begin position="280"/>
        <end position="298"/>
    </location>
</feature>
<dbReference type="EMBL" id="VLTJ01000025">
    <property type="protein sequence ID" value="TSH94148.1"/>
    <property type="molecule type" value="Genomic_DNA"/>
</dbReference>
<keyword evidence="8 12" id="KW-0630">Potassium</keyword>
<keyword evidence="6 12" id="KW-0633">Potassium transport</keyword>
<evidence type="ECO:0000256" key="7">
    <source>
        <dbReference type="ARBA" id="ARBA00022692"/>
    </source>
</evidence>
<evidence type="ECO:0000313" key="15">
    <source>
        <dbReference type="EMBL" id="TSH94148.1"/>
    </source>
</evidence>
<feature type="transmembrane region" description="Helical" evidence="14">
    <location>
        <begin position="136"/>
        <end position="157"/>
    </location>
</feature>
<evidence type="ECO:0000256" key="4">
    <source>
        <dbReference type="ARBA" id="ARBA00022475"/>
    </source>
</evidence>
<accession>A0A556AMN7</accession>
<keyword evidence="5 12" id="KW-0997">Cell inner membrane</keyword>
<comment type="subcellular location">
    <subcellularLocation>
        <location evidence="1 12">Cell inner membrane</location>
        <topology evidence="1 12">Multi-pass membrane protein</topology>
    </subcellularLocation>
</comment>
<dbReference type="GO" id="GO:0046872">
    <property type="term" value="F:metal ion binding"/>
    <property type="evidence" value="ECO:0007669"/>
    <property type="project" value="UniProtKB-KW"/>
</dbReference>
<dbReference type="GO" id="GO:0015379">
    <property type="term" value="F:potassium:chloride symporter activity"/>
    <property type="evidence" value="ECO:0007669"/>
    <property type="project" value="InterPro"/>
</dbReference>
<name>A0A556AMN7_9BURK</name>
<evidence type="ECO:0000256" key="5">
    <source>
        <dbReference type="ARBA" id="ARBA00022519"/>
    </source>
</evidence>
<evidence type="ECO:0000256" key="13">
    <source>
        <dbReference type="PIRSR" id="PIRSR006247-1"/>
    </source>
</evidence>
<dbReference type="PANTHER" id="PTHR32024">
    <property type="entry name" value="TRK SYSTEM POTASSIUM UPTAKE PROTEIN TRKG-RELATED"/>
    <property type="match status" value="1"/>
</dbReference>
<keyword evidence="11 12" id="KW-0472">Membrane</keyword>
<protein>
    <recommendedName>
        <fullName evidence="12">Trk system potassium uptake protein</fullName>
    </recommendedName>
</protein>
<keyword evidence="3 12" id="KW-0813">Transport</keyword>
<proteinExistence type="inferred from homology"/>
<keyword evidence="9 14" id="KW-1133">Transmembrane helix</keyword>
<evidence type="ECO:0000256" key="9">
    <source>
        <dbReference type="ARBA" id="ARBA00022989"/>
    </source>
</evidence>
<keyword evidence="13" id="KW-0479">Metal-binding</keyword>
<dbReference type="GO" id="GO:0005886">
    <property type="term" value="C:plasma membrane"/>
    <property type="evidence" value="ECO:0007669"/>
    <property type="project" value="UniProtKB-SubCell"/>
</dbReference>
<evidence type="ECO:0000256" key="6">
    <source>
        <dbReference type="ARBA" id="ARBA00022538"/>
    </source>
</evidence>
<organism evidence="15 16">
    <name type="scientific">Verticiella sediminum</name>
    <dbReference type="NCBI Taxonomy" id="1247510"/>
    <lineage>
        <taxon>Bacteria</taxon>
        <taxon>Pseudomonadati</taxon>
        <taxon>Pseudomonadota</taxon>
        <taxon>Betaproteobacteria</taxon>
        <taxon>Burkholderiales</taxon>
        <taxon>Alcaligenaceae</taxon>
        <taxon>Verticiella</taxon>
    </lineage>
</organism>
<feature type="binding site" evidence="13">
    <location>
        <position position="115"/>
    </location>
    <ligand>
        <name>K(+)</name>
        <dbReference type="ChEBI" id="CHEBI:29103"/>
    </ligand>
</feature>
<keyword evidence="4 12" id="KW-1003">Cell membrane</keyword>
<sequence>MRGLLSILHLTGFTMLVFSLTMLLPVGVAHYTNDGTFFAFLDAMGIALVLGGLMYGLTLRHQRELQPRDGFLLVSLVWTVLPMLAAIPLYIYFYRSGEPISVSYAYFEAVSGLTTTGATVLSVLHELPPAIHVWRALLAWIGGMGILVLTVAILPLLGVGGSQVVRAETPGPMKDEKLTPRMASTAKGLYAVFVAISLVCWVAYLLAGLTPLDAFVHMCATVALGGFSTLDGSIGGFHSLPVESVALVFMLLGGISYMTHFSALRTRSLKAYLVCPQTSTYLWIMFGTALTVVLYLVYERVYPTIGEAVRHGVFNAVSVATTTGFASTDYSRWPAFAPWLMLLVSCFAASAGSTGGGIKLIRLVLLVRQTRYELLRLVHPRVVAPLRLGQQIVDTRVLLGVMGFMLLYLTTLAVSSLLLILSGLDSLTAFTAALSSLNNTGAGLGAVGPAGSYGGMSDFQIWVCTFVMLLGRLELATLLVLFTPMFWQR</sequence>
<feature type="transmembrane region" description="Helical" evidence="14">
    <location>
        <begin position="240"/>
        <end position="259"/>
    </location>
</feature>
<reference evidence="15 16" key="1">
    <citation type="submission" date="2019-07" db="EMBL/GenBank/DDBJ databases">
        <title>Qingshengfaniella alkalisoli gen. nov., sp. nov., isolated from saline soil.</title>
        <authorList>
            <person name="Xu L."/>
            <person name="Huang X.-X."/>
            <person name="Sun J.-Q."/>
        </authorList>
    </citation>
    <scope>NUCLEOTIDE SEQUENCE [LARGE SCALE GENOMIC DNA]</scope>
    <source>
        <strain evidence="15 16">DSM 27279</strain>
    </source>
</reference>
<feature type="transmembrane region" description="Helical" evidence="14">
    <location>
        <begin position="7"/>
        <end position="31"/>
    </location>
</feature>
<evidence type="ECO:0000256" key="3">
    <source>
        <dbReference type="ARBA" id="ARBA00022448"/>
    </source>
</evidence>
<evidence type="ECO:0000256" key="10">
    <source>
        <dbReference type="ARBA" id="ARBA00023065"/>
    </source>
</evidence>
<feature type="transmembrane region" description="Helical" evidence="14">
    <location>
        <begin position="188"/>
        <end position="207"/>
    </location>
</feature>
<dbReference type="Proteomes" id="UP000318405">
    <property type="component" value="Unassembled WGS sequence"/>
</dbReference>
<feature type="transmembrane region" description="Helical" evidence="14">
    <location>
        <begin position="397"/>
        <end position="421"/>
    </location>
</feature>
<keyword evidence="10 12" id="KW-0406">Ion transport</keyword>
<dbReference type="AlphaFoldDB" id="A0A556AMN7"/>
<feature type="binding site" evidence="13">
    <location>
        <position position="225"/>
    </location>
    <ligand>
        <name>K(+)</name>
        <dbReference type="ChEBI" id="CHEBI:29103"/>
    </ligand>
</feature>
<feature type="transmembrane region" description="Helical" evidence="14">
    <location>
        <begin position="71"/>
        <end position="93"/>
    </location>
</feature>
<dbReference type="InterPro" id="IPR004772">
    <property type="entry name" value="TrkH"/>
</dbReference>
<feature type="binding site" evidence="13">
    <location>
        <position position="323"/>
    </location>
    <ligand>
        <name>K(+)</name>
        <dbReference type="ChEBI" id="CHEBI:29103"/>
    </ligand>
</feature>
<comment type="function">
    <text evidence="12">Low-affinity potassium transport system. Interacts with Trk system potassium uptake protein TrkA.</text>
</comment>
<feature type="transmembrane region" description="Helical" evidence="14">
    <location>
        <begin position="339"/>
        <end position="361"/>
    </location>
</feature>
<dbReference type="PANTHER" id="PTHR32024:SF2">
    <property type="entry name" value="TRK SYSTEM POTASSIUM UPTAKE PROTEIN TRKG-RELATED"/>
    <property type="match status" value="1"/>
</dbReference>
<keyword evidence="16" id="KW-1185">Reference proteome</keyword>
<evidence type="ECO:0000256" key="12">
    <source>
        <dbReference type="PIRNR" id="PIRNR006247"/>
    </source>
</evidence>
<comment type="caution">
    <text evidence="15">The sequence shown here is derived from an EMBL/GenBank/DDBJ whole genome shotgun (WGS) entry which is preliminary data.</text>
</comment>
<feature type="binding site" evidence="13">
    <location>
        <position position="439"/>
    </location>
    <ligand>
        <name>K(+)</name>
        <dbReference type="ChEBI" id="CHEBI:29103"/>
    </ligand>
</feature>
<feature type="binding site" evidence="13">
    <location>
        <position position="322"/>
    </location>
    <ligand>
        <name>K(+)</name>
        <dbReference type="ChEBI" id="CHEBI:29103"/>
    </ligand>
</feature>
<dbReference type="PIRSF" id="PIRSF006247">
    <property type="entry name" value="TrkH"/>
    <property type="match status" value="1"/>
</dbReference>
<evidence type="ECO:0000256" key="8">
    <source>
        <dbReference type="ARBA" id="ARBA00022958"/>
    </source>
</evidence>
<gene>
    <name evidence="15" type="ORF">FOZ76_12585</name>
</gene>
<keyword evidence="7 14" id="KW-0812">Transmembrane</keyword>
<feature type="transmembrane region" description="Helical" evidence="14">
    <location>
        <begin position="37"/>
        <end position="59"/>
    </location>
</feature>
<dbReference type="InterPro" id="IPR003445">
    <property type="entry name" value="Cat_transpt"/>
</dbReference>
<evidence type="ECO:0000256" key="1">
    <source>
        <dbReference type="ARBA" id="ARBA00004429"/>
    </source>
</evidence>
<evidence type="ECO:0000256" key="2">
    <source>
        <dbReference type="ARBA" id="ARBA00009137"/>
    </source>
</evidence>
<comment type="similarity">
    <text evidence="2 12">Belongs to the TrkH potassium transport family.</text>
</comment>
<dbReference type="Pfam" id="PF02386">
    <property type="entry name" value="TrkH"/>
    <property type="match status" value="1"/>
</dbReference>
<feature type="binding site" evidence="13">
    <location>
        <position position="116"/>
    </location>
    <ligand>
        <name>K(+)</name>
        <dbReference type="ChEBI" id="CHEBI:29103"/>
    </ligand>
</feature>
<dbReference type="OrthoDB" id="9810952at2"/>
<feature type="binding site" evidence="13">
    <location>
        <position position="224"/>
    </location>
    <ligand>
        <name>K(+)</name>
        <dbReference type="ChEBI" id="CHEBI:29103"/>
    </ligand>
</feature>
<feature type="transmembrane region" description="Helical" evidence="14">
    <location>
        <begin position="459"/>
        <end position="482"/>
    </location>
</feature>